<dbReference type="RefSeq" id="WP_028857960.1">
    <property type="nucleotide sequence ID" value="NZ_CAJHAQ010000001.1"/>
</dbReference>
<dbReference type="EMBL" id="UGVC01000001">
    <property type="protein sequence ID" value="SUD91444.1"/>
    <property type="molecule type" value="Genomic_DNA"/>
</dbReference>
<evidence type="ECO:0000313" key="2">
    <source>
        <dbReference type="Proteomes" id="UP000254123"/>
    </source>
</evidence>
<proteinExistence type="predicted"/>
<evidence type="ECO:0008006" key="3">
    <source>
        <dbReference type="Google" id="ProtNLM"/>
    </source>
</evidence>
<dbReference type="PROSITE" id="PS51257">
    <property type="entry name" value="PROKAR_LIPOPROTEIN"/>
    <property type="match status" value="1"/>
</dbReference>
<protein>
    <recommendedName>
        <fullName evidence="3">Lipoprotein SmpA/OmlA domain-containing protein</fullName>
    </recommendedName>
</protein>
<sequence>MIKKITTIVIISSISLITGCFNKKINCEFNGLNLNSNLIGLDRSKVIKTLGEPSHSDLSIKLFEDYSYKFANKRYSVIVKYENRGDYYYVSNVQCLKSNPKFEIFNHVIWH</sequence>
<name>A0A379LNU7_9GAMM</name>
<accession>A0A379LNU7</accession>
<gene>
    <name evidence="1" type="ORF">NCTC10526_01807</name>
</gene>
<evidence type="ECO:0000313" key="1">
    <source>
        <dbReference type="EMBL" id="SUD91444.1"/>
    </source>
</evidence>
<reference evidence="1 2" key="1">
    <citation type="submission" date="2018-06" db="EMBL/GenBank/DDBJ databases">
        <authorList>
            <consortium name="Pathogen Informatics"/>
            <person name="Doyle S."/>
        </authorList>
    </citation>
    <scope>NUCLEOTIDE SEQUENCE [LARGE SCALE GENOMIC DNA]</scope>
    <source>
        <strain evidence="1 2">NCTC10526</strain>
    </source>
</reference>
<organism evidence="1 2">
    <name type="scientific">Psychrobacter phenylpyruvicus</name>
    <dbReference type="NCBI Taxonomy" id="29432"/>
    <lineage>
        <taxon>Bacteria</taxon>
        <taxon>Pseudomonadati</taxon>
        <taxon>Pseudomonadota</taxon>
        <taxon>Gammaproteobacteria</taxon>
        <taxon>Moraxellales</taxon>
        <taxon>Moraxellaceae</taxon>
        <taxon>Psychrobacter</taxon>
    </lineage>
</organism>
<dbReference type="Proteomes" id="UP000254123">
    <property type="component" value="Unassembled WGS sequence"/>
</dbReference>
<dbReference type="AlphaFoldDB" id="A0A379LNU7"/>
<keyword evidence="2" id="KW-1185">Reference proteome</keyword>